<proteinExistence type="predicted"/>
<dbReference type="AlphaFoldDB" id="A0A5K1JCC7"/>
<evidence type="ECO:0000313" key="1">
    <source>
        <dbReference type="EMBL" id="VWM02018.1"/>
    </source>
</evidence>
<name>A0A5K1JCC7_9ACTN</name>
<reference evidence="1 2" key="1">
    <citation type="submission" date="2019-10" db="EMBL/GenBank/DDBJ databases">
        <authorList>
            <person name="Wolf R A."/>
        </authorList>
    </citation>
    <scope>NUCLEOTIDE SEQUENCE [LARGE SCALE GENOMIC DNA]</scope>
    <source>
        <strain evidence="1">Collinsella_aerofaciens_AK_138A</strain>
    </source>
</reference>
<evidence type="ECO:0000313" key="2">
    <source>
        <dbReference type="Proteomes" id="UP000330807"/>
    </source>
</evidence>
<sequence length="95" mass="10735">MIEKRCLYCGKKYLAKTKRSRFCSDRCRVNANREMIVVSKAPNTITVDTIAKSAVIMRGDAAFFDAAAQRGPVKYRKACRDISETVIEKLAEWGL</sequence>
<organism evidence="1 2">
    <name type="scientific">Collinsella aerofaciens</name>
    <dbReference type="NCBI Taxonomy" id="74426"/>
    <lineage>
        <taxon>Bacteria</taxon>
        <taxon>Bacillati</taxon>
        <taxon>Actinomycetota</taxon>
        <taxon>Coriobacteriia</taxon>
        <taxon>Coriobacteriales</taxon>
        <taxon>Coriobacteriaceae</taxon>
        <taxon>Collinsella</taxon>
    </lineage>
</organism>
<dbReference type="Proteomes" id="UP000330807">
    <property type="component" value="Unassembled WGS sequence"/>
</dbReference>
<accession>A0A5K1JCC7</accession>
<protein>
    <submittedName>
        <fullName evidence="1">Uncharacterized protein</fullName>
    </submittedName>
</protein>
<gene>
    <name evidence="1" type="ORF">LMKDKBCB_02246</name>
</gene>
<dbReference type="EMBL" id="CABWIH010000054">
    <property type="protein sequence ID" value="VWM02018.1"/>
    <property type="molecule type" value="Genomic_DNA"/>
</dbReference>